<comment type="caution">
    <text evidence="6">The sequence shown here is derived from an EMBL/GenBank/DDBJ whole genome shotgun (WGS) entry which is preliminary data.</text>
</comment>
<dbReference type="PANTHER" id="PTHR44688">
    <property type="entry name" value="DNA-BINDING TRANSCRIPTIONAL ACTIVATOR DEVR_DOSR"/>
    <property type="match status" value="1"/>
</dbReference>
<feature type="domain" description="HTH luxR-type" evidence="5">
    <location>
        <begin position="438"/>
        <end position="495"/>
    </location>
</feature>
<evidence type="ECO:0000313" key="6">
    <source>
        <dbReference type="EMBL" id="EEZ61312.1"/>
    </source>
</evidence>
<feature type="transmembrane region" description="Helical" evidence="4">
    <location>
        <begin position="21"/>
        <end position="47"/>
    </location>
</feature>
<evidence type="ECO:0000256" key="4">
    <source>
        <dbReference type="SAM" id="Phobius"/>
    </source>
</evidence>
<keyword evidence="7" id="KW-1185">Reference proteome</keyword>
<dbReference type="Gene3D" id="1.10.10.10">
    <property type="entry name" value="Winged helix-like DNA-binding domain superfamily/Winged helix DNA-binding domain"/>
    <property type="match status" value="1"/>
</dbReference>
<dbReference type="InterPro" id="IPR016032">
    <property type="entry name" value="Sig_transdc_resp-reg_C-effctor"/>
</dbReference>
<dbReference type="Pfam" id="PF00196">
    <property type="entry name" value="GerE"/>
    <property type="match status" value="1"/>
</dbReference>
<keyword evidence="4" id="KW-0472">Membrane</keyword>
<dbReference type="eggNOG" id="COG2197">
    <property type="taxonomic scope" value="Bacteria"/>
</dbReference>
<dbReference type="HOGENOM" id="CLU_564863_0_0_11"/>
<dbReference type="AlphaFoldDB" id="D0WFP9"/>
<accession>D0WFP9</accession>
<dbReference type="InterPro" id="IPR036388">
    <property type="entry name" value="WH-like_DNA-bd_sf"/>
</dbReference>
<feature type="transmembrane region" description="Helical" evidence="4">
    <location>
        <begin position="369"/>
        <end position="390"/>
    </location>
</feature>
<organism evidence="6 7">
    <name type="scientific">Slackia exigua (strain ATCC 700122 / DSM 15923 / CIP 105133 / JCM 11022 / KCTC 5966 / S-7)</name>
    <dbReference type="NCBI Taxonomy" id="649764"/>
    <lineage>
        <taxon>Bacteria</taxon>
        <taxon>Bacillati</taxon>
        <taxon>Actinomycetota</taxon>
        <taxon>Coriobacteriia</taxon>
        <taxon>Eggerthellales</taxon>
        <taxon>Eggerthellaceae</taxon>
        <taxon>Slackia</taxon>
    </lineage>
</organism>
<feature type="transmembrane region" description="Helical" evidence="4">
    <location>
        <begin position="91"/>
        <end position="110"/>
    </location>
</feature>
<dbReference type="SUPFAM" id="SSF46894">
    <property type="entry name" value="C-terminal effector domain of the bipartite response regulators"/>
    <property type="match status" value="1"/>
</dbReference>
<evidence type="ECO:0000259" key="5">
    <source>
        <dbReference type="SMART" id="SM00421"/>
    </source>
</evidence>
<dbReference type="InterPro" id="IPR000792">
    <property type="entry name" value="Tscrpt_reg_LuxR_C"/>
</dbReference>
<feature type="transmembrane region" description="Helical" evidence="4">
    <location>
        <begin position="151"/>
        <end position="168"/>
    </location>
</feature>
<feature type="transmembrane region" description="Helical" evidence="4">
    <location>
        <begin position="174"/>
        <end position="194"/>
    </location>
</feature>
<sequence>MGARTDTRKEARRKFVKSGTSKMFLTMLVGFGLLCYANVVCFFPHALMPDAPEWAYRTFNAGAAWASLVTSIIYGASILRLRSRFIPLSALTGYALALIGILLSTTVGYNESDASLLAAGMSCGAGLSLAMFFWFGLLTCLTEHRAALTQGWQALIGELAFIILWSILSDRMAITATGSVVVSGTLGVFAWRLATKDLADNESYLGDVFKPHPWLTDNRVTLPQSLAFPFAGLVLVSLAYGVVEAMAMTQDGPAFGFYASAIGAPIGAVIFLFWQQFGRKRSYDLAVKVVFAVLAVALLILPFVGVTLILSLSFQLSGLLLYSLVIDELGSSRRRAITVIAWSFGASRILFLFGLHLPSAFGVESYHMLLHSTSLILILTYAMFGTFYLIDSRQRSSQLRTAKERLRMKEEQERRQAQSAVKVSEEGYMQACRMLGCTCNLTKRETEVLELLARGRNTAYVCETLFLTRNTVKGYVKSIYVKAGVHSRQELIDRIEDACHDVKQGRQDG</sequence>
<dbReference type="SMART" id="SM00421">
    <property type="entry name" value="HTH_LUXR"/>
    <property type="match status" value="1"/>
</dbReference>
<dbReference type="Proteomes" id="UP000006001">
    <property type="component" value="Unassembled WGS sequence"/>
</dbReference>
<dbReference type="PRINTS" id="PR00038">
    <property type="entry name" value="HTHLUXR"/>
</dbReference>
<keyword evidence="2" id="KW-0238">DNA-binding</keyword>
<dbReference type="CDD" id="cd06170">
    <property type="entry name" value="LuxR_C_like"/>
    <property type="match status" value="1"/>
</dbReference>
<feature type="transmembrane region" description="Helical" evidence="4">
    <location>
        <begin position="116"/>
        <end position="139"/>
    </location>
</feature>
<evidence type="ECO:0000256" key="2">
    <source>
        <dbReference type="ARBA" id="ARBA00023125"/>
    </source>
</evidence>
<keyword evidence="1" id="KW-0805">Transcription regulation</keyword>
<keyword evidence="4" id="KW-0812">Transmembrane</keyword>
<evidence type="ECO:0000256" key="3">
    <source>
        <dbReference type="ARBA" id="ARBA00023163"/>
    </source>
</evidence>
<dbReference type="EMBL" id="ACUX02000006">
    <property type="protein sequence ID" value="EEZ61312.1"/>
    <property type="molecule type" value="Genomic_DNA"/>
</dbReference>
<feature type="transmembrane region" description="Helical" evidence="4">
    <location>
        <begin position="59"/>
        <end position="79"/>
    </location>
</feature>
<reference evidence="6" key="1">
    <citation type="submission" date="2009-10" db="EMBL/GenBank/DDBJ databases">
        <authorList>
            <person name="Weinstock G."/>
            <person name="Sodergren E."/>
            <person name="Clifton S."/>
            <person name="Fulton L."/>
            <person name="Fulton B."/>
            <person name="Courtney L."/>
            <person name="Fronick C."/>
            <person name="Harrison M."/>
            <person name="Strong C."/>
            <person name="Farmer C."/>
            <person name="Delahaunty K."/>
            <person name="Markovic C."/>
            <person name="Hall O."/>
            <person name="Minx P."/>
            <person name="Tomlinson C."/>
            <person name="Mitreva M."/>
            <person name="Nelson J."/>
            <person name="Hou S."/>
            <person name="Wollam A."/>
            <person name="Pepin K.H."/>
            <person name="Johnson M."/>
            <person name="Bhonagiri V."/>
            <person name="Nash W.E."/>
            <person name="Warren W."/>
            <person name="Chinwalla A."/>
            <person name="Mardis E.R."/>
            <person name="Wilson R.K."/>
        </authorList>
    </citation>
    <scope>NUCLEOTIDE SEQUENCE [LARGE SCALE GENOMIC DNA]</scope>
    <source>
        <strain evidence="6">ATCC 700122</strain>
    </source>
</reference>
<keyword evidence="4" id="KW-1133">Transmembrane helix</keyword>
<protein>
    <submittedName>
        <fullName evidence="6">Transcriptional regulator, LuxR family</fullName>
    </submittedName>
</protein>
<evidence type="ECO:0000313" key="7">
    <source>
        <dbReference type="Proteomes" id="UP000006001"/>
    </source>
</evidence>
<dbReference type="GO" id="GO:0006355">
    <property type="term" value="P:regulation of DNA-templated transcription"/>
    <property type="evidence" value="ECO:0007669"/>
    <property type="project" value="InterPro"/>
</dbReference>
<feature type="transmembrane region" description="Helical" evidence="4">
    <location>
        <begin position="255"/>
        <end position="273"/>
    </location>
</feature>
<feature type="transmembrane region" description="Helical" evidence="4">
    <location>
        <begin position="226"/>
        <end position="243"/>
    </location>
</feature>
<name>D0WFP9_SLAES</name>
<evidence type="ECO:0000256" key="1">
    <source>
        <dbReference type="ARBA" id="ARBA00023015"/>
    </source>
</evidence>
<dbReference type="STRING" id="649764.HMPREF0762_00648"/>
<proteinExistence type="predicted"/>
<feature type="transmembrane region" description="Helical" evidence="4">
    <location>
        <begin position="285"/>
        <end position="302"/>
    </location>
</feature>
<gene>
    <name evidence="6" type="ORF">HMPREF0762_00648</name>
</gene>
<dbReference type="OrthoDB" id="3170288at2"/>
<dbReference type="GO" id="GO:0003677">
    <property type="term" value="F:DNA binding"/>
    <property type="evidence" value="ECO:0007669"/>
    <property type="project" value="UniProtKB-KW"/>
</dbReference>
<dbReference type="PANTHER" id="PTHR44688:SF16">
    <property type="entry name" value="DNA-BINDING TRANSCRIPTIONAL ACTIVATOR DEVR_DOSR"/>
    <property type="match status" value="1"/>
</dbReference>
<keyword evidence="3" id="KW-0804">Transcription</keyword>